<dbReference type="Gene3D" id="1.10.443.10">
    <property type="entry name" value="Intergrase catalytic core"/>
    <property type="match status" value="1"/>
</dbReference>
<comment type="similarity">
    <text evidence="1">Belongs to the 'phage' integrase family.</text>
</comment>
<dbReference type="Proteomes" id="UP000011744">
    <property type="component" value="Unassembled WGS sequence"/>
</dbReference>
<dbReference type="PANTHER" id="PTHR30349:SF41">
    <property type="entry name" value="INTEGRASE_RECOMBINASE PROTEIN MJ0367-RELATED"/>
    <property type="match status" value="1"/>
</dbReference>
<dbReference type="PANTHER" id="PTHR30349">
    <property type="entry name" value="PHAGE INTEGRASE-RELATED"/>
    <property type="match status" value="1"/>
</dbReference>
<dbReference type="InterPro" id="IPR050090">
    <property type="entry name" value="Tyrosine_recombinase_XerCD"/>
</dbReference>
<feature type="coiled-coil region" evidence="5">
    <location>
        <begin position="13"/>
        <end position="74"/>
    </location>
</feature>
<dbReference type="GO" id="GO:0003677">
    <property type="term" value="F:DNA binding"/>
    <property type="evidence" value="ECO:0007669"/>
    <property type="project" value="UniProtKB-KW"/>
</dbReference>
<dbReference type="CDD" id="cd01184">
    <property type="entry name" value="INT_C_like_1"/>
    <property type="match status" value="1"/>
</dbReference>
<dbReference type="GO" id="GO:0006310">
    <property type="term" value="P:DNA recombination"/>
    <property type="evidence" value="ECO:0007669"/>
    <property type="project" value="UniProtKB-KW"/>
</dbReference>
<name>M3A5F9_9PROT</name>
<keyword evidence="2" id="KW-0229">DNA integration</keyword>
<gene>
    <name evidence="7" type="ORF">H261_20432</name>
</gene>
<reference evidence="7 8" key="1">
    <citation type="journal article" date="2014" name="Genome Announc.">
        <title>Draft Genome Sequence of Magnetospirillum sp. Strain SO-1, a Freshwater Magnetotactic Bacterium Isolated from the Ol'khovka River, Russia.</title>
        <authorList>
            <person name="Grouzdev D.S."/>
            <person name="Dziuba M.V."/>
            <person name="Sukhacheva M.S."/>
            <person name="Mardanov A.V."/>
            <person name="Beletskiy A.V."/>
            <person name="Kuznetsov B.B."/>
            <person name="Skryabin K.G."/>
        </authorList>
    </citation>
    <scope>NUCLEOTIDE SEQUENCE [LARGE SCALE GENOMIC DNA]</scope>
    <source>
        <strain evidence="7 8">SO-1</strain>
    </source>
</reference>
<dbReference type="InterPro" id="IPR013762">
    <property type="entry name" value="Integrase-like_cat_sf"/>
</dbReference>
<evidence type="ECO:0000256" key="1">
    <source>
        <dbReference type="ARBA" id="ARBA00008857"/>
    </source>
</evidence>
<evidence type="ECO:0000313" key="7">
    <source>
        <dbReference type="EMBL" id="EME68048.1"/>
    </source>
</evidence>
<keyword evidence="5" id="KW-0175">Coiled coil</keyword>
<dbReference type="InterPro" id="IPR002104">
    <property type="entry name" value="Integrase_catalytic"/>
</dbReference>
<keyword evidence="3" id="KW-0238">DNA-binding</keyword>
<comment type="caution">
    <text evidence="7">The sequence shown here is derived from an EMBL/GenBank/DDBJ whole genome shotgun (WGS) entry which is preliminary data.</text>
</comment>
<dbReference type="AlphaFoldDB" id="M3A5F9"/>
<dbReference type="EMBL" id="AONQ01000086">
    <property type="protein sequence ID" value="EME68048.1"/>
    <property type="molecule type" value="Genomic_DNA"/>
</dbReference>
<dbReference type="InterPro" id="IPR011010">
    <property type="entry name" value="DNA_brk_join_enz"/>
</dbReference>
<dbReference type="PATRIC" id="fig|1244869.3.peg.4059"/>
<dbReference type="GO" id="GO:0015074">
    <property type="term" value="P:DNA integration"/>
    <property type="evidence" value="ECO:0007669"/>
    <property type="project" value="UniProtKB-KW"/>
</dbReference>
<dbReference type="eggNOG" id="COG0582">
    <property type="taxonomic scope" value="Bacteria"/>
</dbReference>
<organism evidence="7 8">
    <name type="scientific">Paramagnetospirillum caucaseum</name>
    <dbReference type="NCBI Taxonomy" id="1244869"/>
    <lineage>
        <taxon>Bacteria</taxon>
        <taxon>Pseudomonadati</taxon>
        <taxon>Pseudomonadota</taxon>
        <taxon>Alphaproteobacteria</taxon>
        <taxon>Rhodospirillales</taxon>
        <taxon>Magnetospirillaceae</taxon>
        <taxon>Paramagnetospirillum</taxon>
    </lineage>
</organism>
<dbReference type="Pfam" id="PF00589">
    <property type="entry name" value="Phage_integrase"/>
    <property type="match status" value="1"/>
</dbReference>
<keyword evidence="4" id="KW-0233">DNA recombination</keyword>
<sequence length="464" mass="52023">MSQVEIEQELGEYARLVVSVAREEAAIERLKAEIAEKRSQTAELHFLTETLNHELAVEQRLKALTARLESVEQKSNSVGGRLKESRATTAALIGALAGGGGAAMLQPPKESPPFLDNVKAFIAEKQRKADGIDPWTNQTANQAAVTFRLWVEIVGLKPVREYTKADAGHFREMLLKLPSSHGKARNGMHALEAIKLNEGLGKPTVAMKTVKRHFSAMNQYWEWLNTLGHVDDTIFTGFKFPAAKSKRKSRDDWTAEDLARLFASDWYAPDADREGACFWFPLIALFTGMRVEEIARLRAVEDIQVKDDLPCFILQPHPDGWHPKTEAGERVVPIHAKLIELGLMRLVEKRRKAGDYRLFPKLKPKGPDQKLSAAISRLFSKHKIALGVARKTCFHSFRHSVRTILTNTGAELRDAWIDAVMGHAADEQGSEGVRTYTKRIYPKWLKKVVDAIEPEVDLTAIRGL</sequence>
<dbReference type="SUPFAM" id="SSF56349">
    <property type="entry name" value="DNA breaking-rejoining enzymes"/>
    <property type="match status" value="1"/>
</dbReference>
<dbReference type="PROSITE" id="PS51898">
    <property type="entry name" value="TYR_RECOMBINASE"/>
    <property type="match status" value="1"/>
</dbReference>
<feature type="domain" description="Tyr recombinase" evidence="6">
    <location>
        <begin position="248"/>
        <end position="450"/>
    </location>
</feature>
<evidence type="ECO:0000313" key="8">
    <source>
        <dbReference type="Proteomes" id="UP000011744"/>
    </source>
</evidence>
<evidence type="ECO:0000256" key="2">
    <source>
        <dbReference type="ARBA" id="ARBA00022908"/>
    </source>
</evidence>
<proteinExistence type="inferred from homology"/>
<protein>
    <submittedName>
        <fullName evidence="7">Phage integrase family protein</fullName>
    </submittedName>
</protein>
<evidence type="ECO:0000256" key="5">
    <source>
        <dbReference type="SAM" id="Coils"/>
    </source>
</evidence>
<dbReference type="STRING" id="1244869.H261_20432"/>
<keyword evidence="8" id="KW-1185">Reference proteome</keyword>
<evidence type="ECO:0000259" key="6">
    <source>
        <dbReference type="PROSITE" id="PS51898"/>
    </source>
</evidence>
<evidence type="ECO:0000256" key="3">
    <source>
        <dbReference type="ARBA" id="ARBA00023125"/>
    </source>
</evidence>
<evidence type="ECO:0000256" key="4">
    <source>
        <dbReference type="ARBA" id="ARBA00023172"/>
    </source>
</evidence>
<accession>M3A5F9</accession>